<feature type="domain" description="Phage neck terminator protein gp12-like" evidence="1">
    <location>
        <begin position="28"/>
        <end position="184"/>
    </location>
</feature>
<organism evidence="2 3">
    <name type="scientific">Xenorhabdus budapestensis</name>
    <dbReference type="NCBI Taxonomy" id="290110"/>
    <lineage>
        <taxon>Bacteria</taxon>
        <taxon>Pseudomonadati</taxon>
        <taxon>Pseudomonadota</taxon>
        <taxon>Gammaproteobacteria</taxon>
        <taxon>Enterobacterales</taxon>
        <taxon>Morganellaceae</taxon>
        <taxon>Xenorhabdus</taxon>
    </lineage>
</organism>
<dbReference type="EMBL" id="CP072455">
    <property type="protein sequence ID" value="QTL40909.1"/>
    <property type="molecule type" value="Genomic_DNA"/>
</dbReference>
<dbReference type="Proteomes" id="UP000665047">
    <property type="component" value="Chromosome"/>
</dbReference>
<proteinExistence type="predicted"/>
<dbReference type="Pfam" id="PF23961">
    <property type="entry name" value="Phage_tail_terminator_9"/>
    <property type="match status" value="1"/>
</dbReference>
<evidence type="ECO:0000259" key="1">
    <source>
        <dbReference type="Pfam" id="PF23961"/>
    </source>
</evidence>
<keyword evidence="3" id="KW-1185">Reference proteome</keyword>
<protein>
    <recommendedName>
        <fullName evidence="1">Phage neck terminator protein gp12-like domain-containing protein</fullName>
    </recommendedName>
</protein>
<reference evidence="2 3" key="1">
    <citation type="submission" date="2021-03" db="EMBL/GenBank/DDBJ databases">
        <title>Complete Genome Sequence Data of Xenorhabdus budapestensis strain C72, a Candidate Biological Control Agent, from China.</title>
        <authorList>
            <person name="LI B."/>
            <person name="WANG S."/>
            <person name="QIU D."/>
        </authorList>
    </citation>
    <scope>NUCLEOTIDE SEQUENCE [LARGE SCALE GENOMIC DNA]</scope>
    <source>
        <strain evidence="2 3">C-7-2</strain>
    </source>
</reference>
<name>A0ABX7VQV4_XENBU</name>
<accession>A0ABX7VQV4</accession>
<evidence type="ECO:0000313" key="2">
    <source>
        <dbReference type="EMBL" id="QTL40909.1"/>
    </source>
</evidence>
<evidence type="ECO:0000313" key="3">
    <source>
        <dbReference type="Proteomes" id="UP000665047"/>
    </source>
</evidence>
<gene>
    <name evidence="2" type="ORF">HGO23_06075</name>
</gene>
<dbReference type="NCBIfam" id="NF047498">
    <property type="entry name" value="LIC_12616_fam"/>
    <property type="match status" value="1"/>
</dbReference>
<sequence length="186" mass="21012">MEGRRLSNVSNLPGYLTPVSVSPNYDEALERELSRWIRAVAGLEPKTVFPRWTDPQPKIPPAGTNWGAFGIMAIREDANPAATQLSDQLHEQGSHETLDILCCFYGPSGQRTATQFRDGLFITQNNDELSRAGLTFQQCGRIQPAPELINNQWQRRYDVTVTLRRKIVRYYGIKSLVDAPVKFFGD</sequence>
<dbReference type="InterPro" id="IPR057087">
    <property type="entry name" value="Gp12-like"/>
</dbReference>